<proteinExistence type="predicted"/>
<evidence type="ECO:0000259" key="1">
    <source>
        <dbReference type="PROSITE" id="PS50994"/>
    </source>
</evidence>
<accession>A0A9W7T2Y5</accession>
<sequence>MLIQKCKTKNTTTIQAALTMQDLTRAENEIIKVTQGQIFKDEISMLQKGNSSVKRSSCLFKLDPKLEDGMLRVGGRLGKSSMPEHVKHPVIIPKYSHVTELILRDIHEKIGHCGRNHMLSKMRQKYWIQSANSIVRKFLSRCVICRKIRAKAGEQKMSELPYDRLTPDQPPFTNVGVDYFGPFEVKQGRSYAKRYGVLFTCLTTRAVHIEVAHTLDTDSCLNAIWRFVCRRGQVSIMRSDNGTNLKGAEIELRKAIQQWNQQKIESTLMQKGIQWIFNPPSGSHFGGIWERQIRSVRKILKAVLKEQTLSDECLHTFLCEVEAIINDRPLTTASDDPMDLEPLTPNHLLLLKKQPALPPGLVNKEDMYVHRKWKQIQYLADLFWKRWLREYLPLLQERQKWSQVKKNLSVGDIVLIIDESSPRNSWPLGRIINVFPDKQGLVRRVLVQTKTNTLERPVDKLCLVCETDC</sequence>
<gene>
    <name evidence="2" type="ORF">IRJ41_004562</name>
</gene>
<comment type="caution">
    <text evidence="2">The sequence shown here is derived from an EMBL/GenBank/DDBJ whole genome shotgun (WGS) entry which is preliminary data.</text>
</comment>
<dbReference type="Gene3D" id="1.10.340.70">
    <property type="match status" value="1"/>
</dbReference>
<dbReference type="PANTHER" id="PTHR47331">
    <property type="entry name" value="PHD-TYPE DOMAIN-CONTAINING PROTEIN"/>
    <property type="match status" value="1"/>
</dbReference>
<keyword evidence="3" id="KW-1185">Reference proteome</keyword>
<dbReference type="AlphaFoldDB" id="A0A9W7T2Y5"/>
<protein>
    <recommendedName>
        <fullName evidence="1">Integrase catalytic domain-containing protein</fullName>
    </recommendedName>
</protein>
<dbReference type="PANTHER" id="PTHR47331:SF1">
    <property type="entry name" value="GAG-LIKE PROTEIN"/>
    <property type="match status" value="1"/>
</dbReference>
<evidence type="ECO:0000313" key="3">
    <source>
        <dbReference type="Proteomes" id="UP001059041"/>
    </source>
</evidence>
<evidence type="ECO:0000313" key="2">
    <source>
        <dbReference type="EMBL" id="KAI7789249.1"/>
    </source>
</evidence>
<dbReference type="InterPro" id="IPR041588">
    <property type="entry name" value="Integrase_H2C2"/>
</dbReference>
<dbReference type="SUPFAM" id="SSF53098">
    <property type="entry name" value="Ribonuclease H-like"/>
    <property type="match status" value="1"/>
</dbReference>
<dbReference type="InterPro" id="IPR001584">
    <property type="entry name" value="Integrase_cat-core"/>
</dbReference>
<dbReference type="InterPro" id="IPR040676">
    <property type="entry name" value="DUF5641"/>
</dbReference>
<dbReference type="Pfam" id="PF18701">
    <property type="entry name" value="DUF5641"/>
    <property type="match status" value="1"/>
</dbReference>
<dbReference type="InterPro" id="IPR036397">
    <property type="entry name" value="RNaseH_sf"/>
</dbReference>
<dbReference type="InterPro" id="IPR012337">
    <property type="entry name" value="RNaseH-like_sf"/>
</dbReference>
<dbReference type="Gene3D" id="3.30.420.10">
    <property type="entry name" value="Ribonuclease H-like superfamily/Ribonuclease H"/>
    <property type="match status" value="1"/>
</dbReference>
<dbReference type="GO" id="GO:0003676">
    <property type="term" value="F:nucleic acid binding"/>
    <property type="evidence" value="ECO:0007669"/>
    <property type="project" value="InterPro"/>
</dbReference>
<organism evidence="2 3">
    <name type="scientific">Triplophysa rosa</name>
    <name type="common">Cave loach</name>
    <dbReference type="NCBI Taxonomy" id="992332"/>
    <lineage>
        <taxon>Eukaryota</taxon>
        <taxon>Metazoa</taxon>
        <taxon>Chordata</taxon>
        <taxon>Craniata</taxon>
        <taxon>Vertebrata</taxon>
        <taxon>Euteleostomi</taxon>
        <taxon>Actinopterygii</taxon>
        <taxon>Neopterygii</taxon>
        <taxon>Teleostei</taxon>
        <taxon>Ostariophysi</taxon>
        <taxon>Cypriniformes</taxon>
        <taxon>Nemacheilidae</taxon>
        <taxon>Triplophysa</taxon>
    </lineage>
</organism>
<reference evidence="2" key="1">
    <citation type="submission" date="2021-02" db="EMBL/GenBank/DDBJ databases">
        <title>Comparative genomics reveals that relaxation of natural selection precedes convergent phenotypic evolution of cavefish.</title>
        <authorList>
            <person name="Peng Z."/>
        </authorList>
    </citation>
    <scope>NUCLEOTIDE SEQUENCE</scope>
    <source>
        <tissue evidence="2">Muscle</tissue>
    </source>
</reference>
<dbReference type="PROSITE" id="PS50994">
    <property type="entry name" value="INTEGRASE"/>
    <property type="match status" value="1"/>
</dbReference>
<dbReference type="EMBL" id="JAFHDT010000829">
    <property type="protein sequence ID" value="KAI7789249.1"/>
    <property type="molecule type" value="Genomic_DNA"/>
</dbReference>
<feature type="domain" description="Integrase catalytic" evidence="1">
    <location>
        <begin position="166"/>
        <end position="353"/>
    </location>
</feature>
<dbReference type="Proteomes" id="UP001059041">
    <property type="component" value="Unassembled WGS sequence"/>
</dbReference>
<name>A0A9W7T2Y5_TRIRA</name>
<dbReference type="GO" id="GO:0015074">
    <property type="term" value="P:DNA integration"/>
    <property type="evidence" value="ECO:0007669"/>
    <property type="project" value="InterPro"/>
</dbReference>
<dbReference type="Pfam" id="PF17921">
    <property type="entry name" value="Integrase_H2C2"/>
    <property type="match status" value="1"/>
</dbReference>